<evidence type="ECO:0000256" key="5">
    <source>
        <dbReference type="PROSITE-ProRule" id="PRU01251"/>
    </source>
</evidence>
<dbReference type="InterPro" id="IPR051650">
    <property type="entry name" value="SL_signaling_regulator"/>
</dbReference>
<protein>
    <recommendedName>
        <fullName evidence="7">Clp R domain-containing protein</fullName>
    </recommendedName>
</protein>
<feature type="domain" description="Clp R" evidence="7">
    <location>
        <begin position="8"/>
        <end position="171"/>
    </location>
</feature>
<dbReference type="SUPFAM" id="SSF81923">
    <property type="entry name" value="Double Clp-N motif"/>
    <property type="match status" value="1"/>
</dbReference>
<comment type="similarity">
    <text evidence="1">Belongs to the ClpA/ClpB family.</text>
</comment>
<dbReference type="Gene3D" id="1.10.1780.10">
    <property type="entry name" value="Clp, N-terminal domain"/>
    <property type="match status" value="1"/>
</dbReference>
<evidence type="ECO:0000256" key="3">
    <source>
        <dbReference type="ARBA" id="ARBA00023015"/>
    </source>
</evidence>
<dbReference type="InterPro" id="IPR036628">
    <property type="entry name" value="Clp_N_dom_sf"/>
</dbReference>
<dbReference type="EMBL" id="JAAGAX010000006">
    <property type="protein sequence ID" value="KAF2309880.1"/>
    <property type="molecule type" value="Genomic_DNA"/>
</dbReference>
<evidence type="ECO:0000259" key="7">
    <source>
        <dbReference type="PROSITE" id="PS51903"/>
    </source>
</evidence>
<evidence type="ECO:0000256" key="2">
    <source>
        <dbReference type="ARBA" id="ARBA00022737"/>
    </source>
</evidence>
<sequence>MRSGACTVQQTLTTEAASVLKHSLSLARRRGHAQVTPLHVAATLLSSRASLLRRACLKSQPHQPSHPLQCRALELCFNVALNRLPTTPGPLLHGQPSLSNALIAALKRAQAHQRRGCIEQQQQQPLLTIKVELEQLIISILDDPSVSRVMREAGFSSTAVKSNIEDSSASSVFQCYSTTDIHEVPDEATSSGDSMGTSSCFSSSGGLGLSLHGTSINESRLTFSQNPSQLLETKPFISNGKEEQDKLTCCPECTSSCEKEAQLFKSGQQKNLPPWLNPQGTSANQKDELVELRRKWNGFCQGQHHQGRQIQSHLGSNTLYNSNKNNQWLIEKSHSYASSCPWWPSQNIFPDSNPVSFADLVLKPNQTSNLVPKFRRQQSCTIDFNFGNGTQKQLQSGEPNLDSFKNTRGKEDKITLALGNSLPSDGGDRDRGRSNLWTWILIQGNDTLGKRRLALAIADSVLGSVDLLLYMNMRKKDNEVASCSETLEKTLRNQEKIVALVENVDFADTQFMKLLADGFETGKFGESGNQPVFILTTGGNFMSYEDGKMDQDSVIRMTLESSFNTLDLNIKANEDDESEEKPGEFSPTSSDLTRETTSDPVTPHWFLDSIKNRYVFDRNQDQDREMTEVLSSKMKRYVEETFGDQNVNGFSIEERALEEVLYGYGSFVNSLLERWLKDIFETTLQRVKIGGKEGVGIRLCFEGRNGKILEEGFMGTCLPNKIQVSFMD</sequence>
<proteinExistence type="inferred from homology"/>
<comment type="caution">
    <text evidence="8">The sequence shown here is derived from an EMBL/GenBank/DDBJ whole genome shotgun (WGS) entry which is preliminary data.</text>
</comment>
<evidence type="ECO:0000256" key="6">
    <source>
        <dbReference type="SAM" id="MobiDB-lite"/>
    </source>
</evidence>
<dbReference type="InterPro" id="IPR004176">
    <property type="entry name" value="Clp_R_N"/>
</dbReference>
<reference evidence="8 9" key="1">
    <citation type="journal article" date="2020" name="Mol. Plant">
        <title>The Chromosome-Based Rubber Tree Genome Provides New Insights into Spurge Genome Evolution and Rubber Biosynthesis.</title>
        <authorList>
            <person name="Liu J."/>
            <person name="Shi C."/>
            <person name="Shi C.C."/>
            <person name="Li W."/>
            <person name="Zhang Q.J."/>
            <person name="Zhang Y."/>
            <person name="Li K."/>
            <person name="Lu H.F."/>
            <person name="Shi C."/>
            <person name="Zhu S.T."/>
            <person name="Xiao Z.Y."/>
            <person name="Nan H."/>
            <person name="Yue Y."/>
            <person name="Zhu X.G."/>
            <person name="Wu Y."/>
            <person name="Hong X.N."/>
            <person name="Fan G.Y."/>
            <person name="Tong Y."/>
            <person name="Zhang D."/>
            <person name="Mao C.L."/>
            <person name="Liu Y.L."/>
            <person name="Hao S.J."/>
            <person name="Liu W.Q."/>
            <person name="Lv M.Q."/>
            <person name="Zhang H.B."/>
            <person name="Liu Y."/>
            <person name="Hu-Tang G.R."/>
            <person name="Wang J.P."/>
            <person name="Wang J.H."/>
            <person name="Sun Y.H."/>
            <person name="Ni S.B."/>
            <person name="Chen W.B."/>
            <person name="Zhang X.C."/>
            <person name="Jiao Y.N."/>
            <person name="Eichler E.E."/>
            <person name="Li G.H."/>
            <person name="Liu X."/>
            <person name="Gao L.Z."/>
        </authorList>
    </citation>
    <scope>NUCLEOTIDE SEQUENCE [LARGE SCALE GENOMIC DNA]</scope>
    <source>
        <strain evidence="9">cv. GT1</strain>
        <tissue evidence="8">Leaf</tissue>
    </source>
</reference>
<keyword evidence="2 5" id="KW-0677">Repeat</keyword>
<evidence type="ECO:0000313" key="9">
    <source>
        <dbReference type="Proteomes" id="UP000467840"/>
    </source>
</evidence>
<keyword evidence="4" id="KW-0804">Transcription</keyword>
<gene>
    <name evidence="8" type="ORF">GH714_005470</name>
</gene>
<dbReference type="PANTHER" id="PTHR43572:SF3">
    <property type="entry name" value="PROTEIN SMAX1-LIKE 5"/>
    <property type="match status" value="1"/>
</dbReference>
<feature type="region of interest" description="Disordered" evidence="6">
    <location>
        <begin position="572"/>
        <end position="600"/>
    </location>
</feature>
<evidence type="ECO:0000256" key="1">
    <source>
        <dbReference type="ARBA" id="ARBA00008675"/>
    </source>
</evidence>
<accession>A0A6A6M878</accession>
<dbReference type="PROSITE" id="PS51903">
    <property type="entry name" value="CLP_R"/>
    <property type="match status" value="1"/>
</dbReference>
<keyword evidence="3" id="KW-0805">Transcription regulation</keyword>
<evidence type="ECO:0000313" key="8">
    <source>
        <dbReference type="EMBL" id="KAF2309880.1"/>
    </source>
</evidence>
<dbReference type="AlphaFoldDB" id="A0A6A6M878"/>
<dbReference type="Pfam" id="PF02861">
    <property type="entry name" value="Clp_N"/>
    <property type="match status" value="1"/>
</dbReference>
<dbReference type="PANTHER" id="PTHR43572">
    <property type="entry name" value="CHAPERONE PROTEIN CLPD, CHLOROPLASTIC"/>
    <property type="match status" value="1"/>
</dbReference>
<dbReference type="Proteomes" id="UP000467840">
    <property type="component" value="Chromosome 14"/>
</dbReference>
<name>A0A6A6M878_HEVBR</name>
<organism evidence="8 9">
    <name type="scientific">Hevea brasiliensis</name>
    <name type="common">Para rubber tree</name>
    <name type="synonym">Siphonia brasiliensis</name>
    <dbReference type="NCBI Taxonomy" id="3981"/>
    <lineage>
        <taxon>Eukaryota</taxon>
        <taxon>Viridiplantae</taxon>
        <taxon>Streptophyta</taxon>
        <taxon>Embryophyta</taxon>
        <taxon>Tracheophyta</taxon>
        <taxon>Spermatophyta</taxon>
        <taxon>Magnoliopsida</taxon>
        <taxon>eudicotyledons</taxon>
        <taxon>Gunneridae</taxon>
        <taxon>Pentapetalae</taxon>
        <taxon>rosids</taxon>
        <taxon>fabids</taxon>
        <taxon>Malpighiales</taxon>
        <taxon>Euphorbiaceae</taxon>
        <taxon>Crotonoideae</taxon>
        <taxon>Micrandreae</taxon>
        <taxon>Hevea</taxon>
    </lineage>
</organism>
<evidence type="ECO:0000256" key="4">
    <source>
        <dbReference type="ARBA" id="ARBA00023163"/>
    </source>
</evidence>
<dbReference type="FunFam" id="1.10.1780.10:FF:000005">
    <property type="entry name" value="protein SUPPRESSOR OF MAX2 1"/>
    <property type="match status" value="1"/>
</dbReference>
<keyword evidence="9" id="KW-1185">Reference proteome</keyword>